<dbReference type="InterPro" id="IPR022675">
    <property type="entry name" value="G6P_DH_C"/>
</dbReference>
<evidence type="ECO:0000313" key="16">
    <source>
        <dbReference type="RefSeq" id="XP_011493976.1"/>
    </source>
</evidence>
<dbReference type="SUPFAM" id="SSF51735">
    <property type="entry name" value="NAD(P)-binding Rossmann-fold domains"/>
    <property type="match status" value="1"/>
</dbReference>
<comment type="subcellular location">
    <subcellularLocation>
        <location evidence="2">Cytoplasm</location>
        <location evidence="2">Cytosol</location>
    </subcellularLocation>
</comment>
<dbReference type="Pfam" id="PF00479">
    <property type="entry name" value="G6PD_N"/>
    <property type="match status" value="1"/>
</dbReference>
<gene>
    <name evidence="16" type="primary">LOC105359169</name>
</gene>
<dbReference type="GO" id="GO:0005829">
    <property type="term" value="C:cytosol"/>
    <property type="evidence" value="ECO:0007669"/>
    <property type="project" value="UniProtKB-SubCell"/>
</dbReference>
<dbReference type="GO" id="GO:0009051">
    <property type="term" value="P:pentose-phosphate shunt, oxidative branch"/>
    <property type="evidence" value="ECO:0007669"/>
    <property type="project" value="TreeGrafter"/>
</dbReference>
<accession>A0AAJ6YBJ5</accession>
<comment type="pathway">
    <text evidence="3 11">Carbohydrate degradation; pentose phosphate pathway; D-ribulose 5-phosphate from D-glucose 6-phosphate (oxidative stage): step 1/3.</text>
</comment>
<dbReference type="PIRSF" id="PIRSF000110">
    <property type="entry name" value="G6PD"/>
    <property type="match status" value="1"/>
</dbReference>
<feature type="domain" description="Glucose-6-phosphate dehydrogenase C-terminal" evidence="14">
    <location>
        <begin position="215"/>
        <end position="500"/>
    </location>
</feature>
<keyword evidence="7 11" id="KW-0521">NADP</keyword>
<dbReference type="PANTHER" id="PTHR23429:SF0">
    <property type="entry name" value="GLUCOSE-6-PHOSPHATE 1-DEHYDROGENASE"/>
    <property type="match status" value="1"/>
</dbReference>
<dbReference type="GO" id="GO:0050661">
    <property type="term" value="F:NADP binding"/>
    <property type="evidence" value="ECO:0007669"/>
    <property type="project" value="InterPro"/>
</dbReference>
<evidence type="ECO:0000256" key="8">
    <source>
        <dbReference type="ARBA" id="ARBA00023002"/>
    </source>
</evidence>
<keyword evidence="9 11" id="KW-0119">Carbohydrate metabolism</keyword>
<evidence type="ECO:0000256" key="10">
    <source>
        <dbReference type="ARBA" id="ARBA00047696"/>
    </source>
</evidence>
<dbReference type="InterPro" id="IPR022674">
    <property type="entry name" value="G6P_DH_NAD-bd"/>
</dbReference>
<dbReference type="GeneID" id="105359169"/>
<feature type="signal peptide" evidence="12">
    <location>
        <begin position="1"/>
        <end position="21"/>
    </location>
</feature>
<dbReference type="Gene3D" id="3.30.360.10">
    <property type="entry name" value="Dihydrodipicolinate Reductase, domain 2"/>
    <property type="match status" value="1"/>
</dbReference>
<dbReference type="PRINTS" id="PR00079">
    <property type="entry name" value="G6PDHDRGNASE"/>
</dbReference>
<evidence type="ECO:0000259" key="13">
    <source>
        <dbReference type="Pfam" id="PF00479"/>
    </source>
</evidence>
<protein>
    <recommendedName>
        <fullName evidence="5 11">Glucose-6-phosphate 1-dehydrogenase</fullName>
        <ecNumber evidence="4 11">1.1.1.49</ecNumber>
    </recommendedName>
</protein>
<sequence length="506" mass="58447">MRKYLMYFNLILAILVIKTYANDINKVLSECKKPYTFVLLGATGDLSKREIYPALWYLYQHGFLPPKLKILGFSPIPTSIDSLKANVAPFVNIRPEDTELYNKFWRINYYIQGSKNNDLDYDRINKQIEKWENNDKGNRIFYMAIPPSVFAMAASQIKRACMSPKGITRIVVEKPFGKDSKSSQMLSDHLSSLFMEEQIYRMDHFLGIEMNQNLLALRFANKIFEPTWNHKHIAAVKIDFKENFGVEGRGAYFDKYGMIRDVVQNHLLQVVSLLAIERPKSVHSTDVRDAKVEFLKKVDPILLKDVVIGQYVGNPSSNDPRERLGYLDDPSVPQGSITSTFSLTVLKVRNERWSGVPFIIRAGKGLAKNVTEIIIQYKNVTNDIFNGQLSRNELVIQIVRNNKMQLKIMSKTPGMSSNLEKIEINFDYSKEFKNKDIPQAYSNLLLDVFSGSQKYFVRTDELKEAWRIFTPILHQIENKKIRPIQYKYGSTGPAEADVIERRYNFL</sequence>
<dbReference type="AlphaFoldDB" id="A0AAJ6YBJ5"/>
<evidence type="ECO:0000256" key="6">
    <source>
        <dbReference type="ARBA" id="ARBA00022526"/>
    </source>
</evidence>
<evidence type="ECO:0000256" key="2">
    <source>
        <dbReference type="ARBA" id="ARBA00004514"/>
    </source>
</evidence>
<keyword evidence="12" id="KW-0732">Signal</keyword>
<evidence type="ECO:0000256" key="11">
    <source>
        <dbReference type="RuleBase" id="RU362120"/>
    </source>
</evidence>
<evidence type="ECO:0000259" key="14">
    <source>
        <dbReference type="Pfam" id="PF02781"/>
    </source>
</evidence>
<evidence type="ECO:0000256" key="7">
    <source>
        <dbReference type="ARBA" id="ARBA00022857"/>
    </source>
</evidence>
<keyword evidence="8 11" id="KW-0560">Oxidoreductase</keyword>
<dbReference type="NCBIfam" id="TIGR00871">
    <property type="entry name" value="zwf"/>
    <property type="match status" value="1"/>
</dbReference>
<dbReference type="Gene3D" id="3.40.50.720">
    <property type="entry name" value="NAD(P)-binding Rossmann-like Domain"/>
    <property type="match status" value="1"/>
</dbReference>
<dbReference type="PANTHER" id="PTHR23429">
    <property type="entry name" value="GLUCOSE-6-PHOSPHATE 1-DEHYDROGENASE G6PD"/>
    <property type="match status" value="1"/>
</dbReference>
<comment type="function">
    <text evidence="1">Cytosolic glucose-6-phosphate dehydrogenase that catalyzes the first and rate-limiting step of the oxidative branch within the pentose phosphate pathway/shunt, an alternative route to glycolysis for the dissimilation of carbohydrates and a major source of reducing power and metabolic intermediates for fatty acid and nucleic acid biosynthetic processes.</text>
</comment>
<dbReference type="RefSeq" id="XP_011493976.1">
    <property type="nucleotide sequence ID" value="XM_011495674.1"/>
</dbReference>
<comment type="similarity">
    <text evidence="11">Belongs to the glucose-6-phosphate dehydrogenase family.</text>
</comment>
<proteinExistence type="inferred from homology"/>
<dbReference type="InterPro" id="IPR001282">
    <property type="entry name" value="G6P_DH"/>
</dbReference>
<feature type="chain" id="PRO_5042549093" description="Glucose-6-phosphate 1-dehydrogenase" evidence="12">
    <location>
        <begin position="22"/>
        <end position="506"/>
    </location>
</feature>
<keyword evidence="6 11" id="KW-0313">Glucose metabolism</keyword>
<dbReference type="InterPro" id="IPR036291">
    <property type="entry name" value="NAD(P)-bd_dom_sf"/>
</dbReference>
<dbReference type="SUPFAM" id="SSF55347">
    <property type="entry name" value="Glyceraldehyde-3-phosphate dehydrogenase-like, C-terminal domain"/>
    <property type="match status" value="1"/>
</dbReference>
<dbReference type="Pfam" id="PF02781">
    <property type="entry name" value="G6PD_C"/>
    <property type="match status" value="1"/>
</dbReference>
<evidence type="ECO:0000256" key="3">
    <source>
        <dbReference type="ARBA" id="ARBA00004937"/>
    </source>
</evidence>
<evidence type="ECO:0000256" key="5">
    <source>
        <dbReference type="ARBA" id="ARBA00020444"/>
    </source>
</evidence>
<feature type="domain" description="Glucose-6-phosphate dehydrogenase NAD-binding" evidence="13">
    <location>
        <begin position="38"/>
        <end position="213"/>
    </location>
</feature>
<comment type="catalytic activity">
    <reaction evidence="10">
        <text>D-glucose 6-phosphate + NADP(+) = 6-phospho-D-glucono-1,5-lactone + NADPH + H(+)</text>
        <dbReference type="Rhea" id="RHEA:15841"/>
        <dbReference type="ChEBI" id="CHEBI:15378"/>
        <dbReference type="ChEBI" id="CHEBI:57783"/>
        <dbReference type="ChEBI" id="CHEBI:57955"/>
        <dbReference type="ChEBI" id="CHEBI:58349"/>
        <dbReference type="ChEBI" id="CHEBI:61548"/>
        <dbReference type="EC" id="1.1.1.49"/>
    </reaction>
    <physiologicalReaction direction="left-to-right" evidence="10">
        <dbReference type="Rhea" id="RHEA:15842"/>
    </physiologicalReaction>
</comment>
<organism evidence="15 16">
    <name type="scientific">Ceratosolen solmsi marchali</name>
    <dbReference type="NCBI Taxonomy" id="326594"/>
    <lineage>
        <taxon>Eukaryota</taxon>
        <taxon>Metazoa</taxon>
        <taxon>Ecdysozoa</taxon>
        <taxon>Arthropoda</taxon>
        <taxon>Hexapoda</taxon>
        <taxon>Insecta</taxon>
        <taxon>Pterygota</taxon>
        <taxon>Neoptera</taxon>
        <taxon>Endopterygota</taxon>
        <taxon>Hymenoptera</taxon>
        <taxon>Apocrita</taxon>
        <taxon>Proctotrupomorpha</taxon>
        <taxon>Chalcidoidea</taxon>
        <taxon>Agaonidae</taxon>
        <taxon>Agaoninae</taxon>
        <taxon>Ceratosolen</taxon>
    </lineage>
</organism>
<dbReference type="EC" id="1.1.1.49" evidence="4 11"/>
<evidence type="ECO:0000256" key="4">
    <source>
        <dbReference type="ARBA" id="ARBA00013019"/>
    </source>
</evidence>
<name>A0AAJ6YBJ5_9HYME</name>
<reference evidence="16" key="1">
    <citation type="submission" date="2025-08" db="UniProtKB">
        <authorList>
            <consortium name="RefSeq"/>
        </authorList>
    </citation>
    <scope>IDENTIFICATION</scope>
</reference>
<evidence type="ECO:0000256" key="12">
    <source>
        <dbReference type="SAM" id="SignalP"/>
    </source>
</evidence>
<dbReference type="Proteomes" id="UP000695007">
    <property type="component" value="Unplaced"/>
</dbReference>
<keyword evidence="15" id="KW-1185">Reference proteome</keyword>
<evidence type="ECO:0000313" key="15">
    <source>
        <dbReference type="Proteomes" id="UP000695007"/>
    </source>
</evidence>
<evidence type="ECO:0000256" key="1">
    <source>
        <dbReference type="ARBA" id="ARBA00002914"/>
    </source>
</evidence>
<evidence type="ECO:0000256" key="9">
    <source>
        <dbReference type="ARBA" id="ARBA00023277"/>
    </source>
</evidence>
<dbReference type="KEGG" id="csol:105359169"/>
<dbReference type="GO" id="GO:0004345">
    <property type="term" value="F:glucose-6-phosphate dehydrogenase activity"/>
    <property type="evidence" value="ECO:0007669"/>
    <property type="project" value="UniProtKB-EC"/>
</dbReference>
<dbReference type="HAMAP" id="MF_00966">
    <property type="entry name" value="G6PD"/>
    <property type="match status" value="1"/>
</dbReference>
<comment type="function">
    <text evidence="11">Catalyzes the rate-limiting step of the oxidative pentose-phosphate pathway, which represents a route for the dissimilation of carbohydrates besides glycolysis.</text>
</comment>
<dbReference type="GO" id="GO:0006006">
    <property type="term" value="P:glucose metabolic process"/>
    <property type="evidence" value="ECO:0007669"/>
    <property type="project" value="UniProtKB-KW"/>
</dbReference>